<dbReference type="Proteomes" id="UP000070598">
    <property type="component" value="Unassembled WGS sequence"/>
</dbReference>
<comment type="caution">
    <text evidence="2">The sequence shown here is derived from an EMBL/GenBank/DDBJ whole genome shotgun (WGS) entry which is preliminary data.</text>
</comment>
<dbReference type="PATRIC" id="fig|1469144.8.peg.1702"/>
<proteinExistence type="predicted"/>
<organism evidence="2 3">
    <name type="scientific">Carbonactinospora thermoautotrophica</name>
    <dbReference type="NCBI Taxonomy" id="1469144"/>
    <lineage>
        <taxon>Bacteria</taxon>
        <taxon>Bacillati</taxon>
        <taxon>Actinomycetota</taxon>
        <taxon>Actinomycetes</taxon>
        <taxon>Kitasatosporales</taxon>
        <taxon>Carbonactinosporaceae</taxon>
        <taxon>Carbonactinospora</taxon>
    </lineage>
</organism>
<dbReference type="AlphaFoldDB" id="A0A132NGB5"/>
<gene>
    <name evidence="1" type="ORF">TH66_00125</name>
    <name evidence="2" type="ORF">TR74_11405</name>
</gene>
<evidence type="ECO:0000313" key="4">
    <source>
        <dbReference type="Proteomes" id="UP000070659"/>
    </source>
</evidence>
<accession>A0A132NGB5</accession>
<evidence type="ECO:0000313" key="2">
    <source>
        <dbReference type="EMBL" id="KWX09143.1"/>
    </source>
</evidence>
<sequence>MWHALEDAGLQKLAVSFDRFHDRIVSGASMEVLLATGAGTSIEMQVQYCGDRTDEAYRIAEKVAARYGATLTTAEVLPFGRGRQIATRRSVDVGTVPDDPCGVVVRPVLTPEGELFTCCGPARGAAQNSPLRLSIDATDEVGAALSAGATNPILNLIYSKGPRALFDRLSPPVRERVSKRLLDGSICSLCRAITDDGEAVAELDEVLERDRLRLVALSAVMRAAQDDLATRSA</sequence>
<dbReference type="EMBL" id="JYIJ01000007">
    <property type="protein sequence ID" value="KWX06046.1"/>
    <property type="molecule type" value="Genomic_DNA"/>
</dbReference>
<dbReference type="Proteomes" id="UP000070659">
    <property type="component" value="Unassembled WGS sequence"/>
</dbReference>
<reference evidence="2 4" key="2">
    <citation type="submission" date="2015-02" db="EMBL/GenBank/DDBJ databases">
        <title>Physiological reanalysis, assessment of diazotrophy, and genome sequences of multiple isolates of Streptomyces thermoautotrophicus.</title>
        <authorList>
            <person name="MacKellar D.C."/>
            <person name="Lieber L."/>
            <person name="Norman J."/>
            <person name="Bolger A."/>
            <person name="Tobin C."/>
            <person name="Murray J.W."/>
            <person name="Prell J."/>
        </authorList>
    </citation>
    <scope>NUCLEOTIDE SEQUENCE [LARGE SCALE GENOMIC DNA]</scope>
    <source>
        <strain evidence="2 4">UBT1</strain>
    </source>
</reference>
<reference evidence="3" key="1">
    <citation type="submission" date="2015-02" db="EMBL/GenBank/DDBJ databases">
        <title>Physiological reanalysis, assessment of diazotrophy, and genome sequences of multiple isolates of Streptomyces thermoautotrophicus.</title>
        <authorList>
            <person name="MacKellar D.C."/>
            <person name="Lieber L."/>
            <person name="Norman J."/>
            <person name="Bolger A."/>
            <person name="Tobin C."/>
            <person name="Murray J.W."/>
            <person name="Friesen M."/>
            <person name="Prell J."/>
        </authorList>
    </citation>
    <scope>NUCLEOTIDE SEQUENCE [LARGE SCALE GENOMIC DNA]</scope>
    <source>
        <strain evidence="3">UBT1</strain>
    </source>
</reference>
<dbReference type="EMBL" id="JYIK01000880">
    <property type="protein sequence ID" value="KWX09143.1"/>
    <property type="molecule type" value="Genomic_DNA"/>
</dbReference>
<evidence type="ECO:0000313" key="1">
    <source>
        <dbReference type="EMBL" id="KWX06046.1"/>
    </source>
</evidence>
<protein>
    <submittedName>
        <fullName evidence="2">Uncharacterized protein</fullName>
    </submittedName>
</protein>
<evidence type="ECO:0000313" key="3">
    <source>
        <dbReference type="Proteomes" id="UP000070598"/>
    </source>
</evidence>
<name>A0A132NGB5_9ACTN</name>